<dbReference type="InterPro" id="IPR022986">
    <property type="entry name" value="UPF0237_ACT"/>
</dbReference>
<dbReference type="Gene3D" id="3.30.70.260">
    <property type="match status" value="1"/>
</dbReference>
<evidence type="ECO:0000313" key="4">
    <source>
        <dbReference type="Proteomes" id="UP000234857"/>
    </source>
</evidence>
<dbReference type="InterPro" id="IPR045865">
    <property type="entry name" value="ACT-like_dom_sf"/>
</dbReference>
<dbReference type="Pfam" id="PF13740">
    <property type="entry name" value="ACT_6"/>
    <property type="match status" value="1"/>
</dbReference>
<dbReference type="Proteomes" id="UP000234857">
    <property type="component" value="Unassembled WGS sequence"/>
</dbReference>
<organism evidence="3 4">
    <name type="scientific">Muiribacterium halophilum</name>
    <dbReference type="NCBI Taxonomy" id="2053465"/>
    <lineage>
        <taxon>Bacteria</taxon>
        <taxon>Candidatus Muiribacteriota</taxon>
        <taxon>Candidatus Muiribacteriia</taxon>
        <taxon>Candidatus Muiribacteriales</taxon>
        <taxon>Candidatus Muiribacteriaceae</taxon>
        <taxon>Candidatus Muiribacterium</taxon>
    </lineage>
</organism>
<gene>
    <name evidence="3" type="ORF">C0601_10140</name>
</gene>
<protein>
    <recommendedName>
        <fullName evidence="1">UPF0237 protein C0601_10140</fullName>
    </recommendedName>
</protein>
<dbReference type="CDD" id="cd04872">
    <property type="entry name" value="ACT_1ZPV"/>
    <property type="match status" value="1"/>
</dbReference>
<dbReference type="InterPro" id="IPR002912">
    <property type="entry name" value="ACT_dom"/>
</dbReference>
<dbReference type="HAMAP" id="MF_01054">
    <property type="entry name" value="UPF0237"/>
    <property type="match status" value="1"/>
</dbReference>
<name>A0A2N5ZCP3_MUIH1</name>
<evidence type="ECO:0000256" key="1">
    <source>
        <dbReference type="HAMAP-Rule" id="MF_01054"/>
    </source>
</evidence>
<evidence type="ECO:0000313" key="3">
    <source>
        <dbReference type="EMBL" id="PLX16443.1"/>
    </source>
</evidence>
<dbReference type="PANTHER" id="PTHR34875">
    <property type="entry name" value="UPF0237 PROTEIN MJ1558"/>
    <property type="match status" value="1"/>
</dbReference>
<dbReference type="EMBL" id="PKTG01000115">
    <property type="protein sequence ID" value="PLX16443.1"/>
    <property type="molecule type" value="Genomic_DNA"/>
</dbReference>
<dbReference type="PROSITE" id="PS51671">
    <property type="entry name" value="ACT"/>
    <property type="match status" value="1"/>
</dbReference>
<evidence type="ECO:0000259" key="2">
    <source>
        <dbReference type="PROSITE" id="PS51671"/>
    </source>
</evidence>
<dbReference type="InterPro" id="IPR050990">
    <property type="entry name" value="UPF0237/GcvR_regulator"/>
</dbReference>
<comment type="caution">
    <text evidence="3">The sequence shown here is derived from an EMBL/GenBank/DDBJ whole genome shotgun (WGS) entry which is preliminary data.</text>
</comment>
<comment type="similarity">
    <text evidence="1">Belongs to the UPF0237 family.</text>
</comment>
<dbReference type="AlphaFoldDB" id="A0A2N5ZCP3"/>
<feature type="domain" description="ACT" evidence="2">
    <location>
        <begin position="7"/>
        <end position="81"/>
    </location>
</feature>
<proteinExistence type="inferred from homology"/>
<dbReference type="PANTHER" id="PTHR34875:SF6">
    <property type="entry name" value="UPF0237 PROTEIN MJ1558"/>
    <property type="match status" value="1"/>
</dbReference>
<accession>A0A2N5ZCP3</accession>
<dbReference type="NCBIfam" id="NF001220">
    <property type="entry name" value="PRK00194.1"/>
    <property type="match status" value="1"/>
</dbReference>
<reference evidence="3 4" key="1">
    <citation type="submission" date="2017-11" db="EMBL/GenBank/DDBJ databases">
        <title>Genome-resolved metagenomics identifies genetic mobility, metabolic interactions, and unexpected diversity in perchlorate-reducing communities.</title>
        <authorList>
            <person name="Barnum T.P."/>
            <person name="Figueroa I.A."/>
            <person name="Carlstrom C.I."/>
            <person name="Lucas L.N."/>
            <person name="Engelbrektson A.L."/>
            <person name="Coates J.D."/>
        </authorList>
    </citation>
    <scope>NUCLEOTIDE SEQUENCE [LARGE SCALE GENOMIC DNA]</scope>
    <source>
        <strain evidence="3">BM706</strain>
    </source>
</reference>
<dbReference type="SUPFAM" id="SSF55021">
    <property type="entry name" value="ACT-like"/>
    <property type="match status" value="1"/>
</dbReference>
<sequence length="92" mass="10544">MKKEKVVITALGANKSGIVASVAQTAADYNCSILDMTQTIIDELFAMIIIVDITDIKMDFSDFKEKFERRGEELGIKIFVQHENVFRYMHRI</sequence>